<evidence type="ECO:0000313" key="2">
    <source>
        <dbReference type="EMBL" id="SDM22706.1"/>
    </source>
</evidence>
<dbReference type="Pfam" id="PF12771">
    <property type="entry name" value="SusD-like_2"/>
    <property type="match status" value="1"/>
</dbReference>
<dbReference type="PROSITE" id="PS51257">
    <property type="entry name" value="PROKAR_LIPOPROTEIN"/>
    <property type="match status" value="1"/>
</dbReference>
<reference evidence="2 3" key="1">
    <citation type="submission" date="2016-10" db="EMBL/GenBank/DDBJ databases">
        <authorList>
            <person name="de Groot N.N."/>
        </authorList>
    </citation>
    <scope>NUCLEOTIDE SEQUENCE [LARGE SCALE GENOMIC DNA]</scope>
    <source>
        <strain evidence="2 3">DSM 21668</strain>
    </source>
</reference>
<dbReference type="OrthoDB" id="973072at2"/>
<dbReference type="AlphaFoldDB" id="A0A1G9RHI4"/>
<feature type="signal peptide" evidence="1">
    <location>
        <begin position="1"/>
        <end position="21"/>
    </location>
</feature>
<dbReference type="EMBL" id="FNGS01000005">
    <property type="protein sequence ID" value="SDM22706.1"/>
    <property type="molecule type" value="Genomic_DNA"/>
</dbReference>
<dbReference type="SUPFAM" id="SSF48452">
    <property type="entry name" value="TPR-like"/>
    <property type="match status" value="1"/>
</dbReference>
<dbReference type="InterPro" id="IPR011990">
    <property type="entry name" value="TPR-like_helical_dom_sf"/>
</dbReference>
<dbReference type="Gene3D" id="1.25.40.390">
    <property type="match status" value="1"/>
</dbReference>
<organism evidence="2 3">
    <name type="scientific">Siphonobacter aquaeclarae</name>
    <dbReference type="NCBI Taxonomy" id="563176"/>
    <lineage>
        <taxon>Bacteria</taxon>
        <taxon>Pseudomonadati</taxon>
        <taxon>Bacteroidota</taxon>
        <taxon>Cytophagia</taxon>
        <taxon>Cytophagales</taxon>
        <taxon>Cytophagaceae</taxon>
        <taxon>Siphonobacter</taxon>
    </lineage>
</organism>
<accession>A0A1G9RHI4</accession>
<protein>
    <submittedName>
        <fullName evidence="2">Starch-binding associating with outer membrane</fullName>
    </submittedName>
</protein>
<dbReference type="InterPro" id="IPR041662">
    <property type="entry name" value="SusD-like_2"/>
</dbReference>
<evidence type="ECO:0000256" key="1">
    <source>
        <dbReference type="SAM" id="SignalP"/>
    </source>
</evidence>
<keyword evidence="1" id="KW-0732">Signal</keyword>
<dbReference type="Proteomes" id="UP000198901">
    <property type="component" value="Unassembled WGS sequence"/>
</dbReference>
<dbReference type="RefSeq" id="WP_093203574.1">
    <property type="nucleotide sequence ID" value="NZ_FNGS01000005.1"/>
</dbReference>
<keyword evidence="3" id="KW-1185">Reference proteome</keyword>
<sequence length="528" mass="57856">MKRAFLFLTSLLFLGSCKDFVDINNDPNNPTTPTLNLMLPATQVVIGGNFQDINSGGTAVIQHFASGSLNRWDQSGSTFSQAWSAFYTGAIPDLETIIKVGTEQKQWGYVAVAKLQKAYLYSIMVDLWGDVPYSQAGGTFANPVFDKGDVIYTSLFTLIDEALADMDKGFTVLASADIFYQGSKDKWQRMANTLKLKMYNQIRLSDPSKAAAGIKQLLDSKAPLMTDNSQDFTFRYGSNVAPSARHPWYTAMYNNSRSGYMSMPLINRLKAQDDPRLRYYVFRMRDNAGLANSTNGDGYYGRFPGDGTASPADHSTRAIVGIYPAAGLYDNGTISTLTSSNVYLNNTGASAVTTANSFKIALFTSGDGTGAGVLPLLTNFMAGFIRAEAALKLNTGEDARKLFLDAVTAQLNSVSAVSTANKGNAIPAATITGFVTRLGQQWDAADADGKFRLLMMQKWIASYGNGVEAYNDFRRTGLPELDDLVSPLDTFPMRYYYSETEMTSNESVIANRDKLQRAQQTTPVFWDK</sequence>
<dbReference type="STRING" id="563176.SAMN04488090_2900"/>
<name>A0A1G9RHI4_9BACT</name>
<proteinExistence type="predicted"/>
<gene>
    <name evidence="2" type="ORF">SAMN04488090_2900</name>
</gene>
<evidence type="ECO:0000313" key="3">
    <source>
        <dbReference type="Proteomes" id="UP000198901"/>
    </source>
</evidence>
<feature type="chain" id="PRO_5011632708" evidence="1">
    <location>
        <begin position="22"/>
        <end position="528"/>
    </location>
</feature>